<dbReference type="PROSITE" id="PS50835">
    <property type="entry name" value="IG_LIKE"/>
    <property type="match status" value="1"/>
</dbReference>
<feature type="domain" description="Ig-like" evidence="1">
    <location>
        <begin position="30"/>
        <end position="126"/>
    </location>
</feature>
<dbReference type="Pfam" id="PF00047">
    <property type="entry name" value="ig"/>
    <property type="match status" value="1"/>
</dbReference>
<evidence type="ECO:0000313" key="2">
    <source>
        <dbReference type="EMBL" id="KAK0173509.1"/>
    </source>
</evidence>
<dbReference type="InterPro" id="IPR013151">
    <property type="entry name" value="Immunoglobulin_dom"/>
</dbReference>
<dbReference type="SMART" id="SM00409">
    <property type="entry name" value="IG"/>
    <property type="match status" value="1"/>
</dbReference>
<dbReference type="PANTHER" id="PTHR11422">
    <property type="entry name" value="T-CELL SURFACE GLYCOPROTEIN CD4"/>
    <property type="match status" value="1"/>
</dbReference>
<keyword evidence="3" id="KW-1185">Reference proteome</keyword>
<dbReference type="SUPFAM" id="SSF48726">
    <property type="entry name" value="Immunoglobulin"/>
    <property type="match status" value="1"/>
</dbReference>
<dbReference type="AlphaFoldDB" id="A0AA39FQH8"/>
<dbReference type="InterPro" id="IPR003599">
    <property type="entry name" value="Ig_sub"/>
</dbReference>
<dbReference type="Proteomes" id="UP001168990">
    <property type="component" value="Unassembled WGS sequence"/>
</dbReference>
<dbReference type="InterPro" id="IPR007110">
    <property type="entry name" value="Ig-like_dom"/>
</dbReference>
<sequence>MQIVPSDGYRADQSINGFKSDMRVTNVHDPEITHVLADAGQNVTLECPGVSERSVISRLVWRANDNRIVEYGSQSTTYFVHHNRIILSERNFTLFFRPVQSEDSGEYQCIVNSRNIPEVIVNLTVQERNLKGLFYSCACDSNVLFHRKVKSIHMHDGVAQDICKQLG</sequence>
<evidence type="ECO:0000259" key="1">
    <source>
        <dbReference type="PROSITE" id="PS50835"/>
    </source>
</evidence>
<name>A0AA39FQH8_9HYME</name>
<dbReference type="Gene3D" id="2.60.40.10">
    <property type="entry name" value="Immunoglobulins"/>
    <property type="match status" value="1"/>
</dbReference>
<dbReference type="PANTHER" id="PTHR11422:SF10">
    <property type="entry name" value="IG-LIKE DOMAIN-CONTAINING PROTEIN"/>
    <property type="match status" value="1"/>
</dbReference>
<accession>A0AA39FQH8</accession>
<comment type="caution">
    <text evidence="2">The sequence shown here is derived from an EMBL/GenBank/DDBJ whole genome shotgun (WGS) entry which is preliminary data.</text>
</comment>
<organism evidence="2 3">
    <name type="scientific">Microctonus aethiopoides</name>
    <dbReference type="NCBI Taxonomy" id="144406"/>
    <lineage>
        <taxon>Eukaryota</taxon>
        <taxon>Metazoa</taxon>
        <taxon>Ecdysozoa</taxon>
        <taxon>Arthropoda</taxon>
        <taxon>Hexapoda</taxon>
        <taxon>Insecta</taxon>
        <taxon>Pterygota</taxon>
        <taxon>Neoptera</taxon>
        <taxon>Endopterygota</taxon>
        <taxon>Hymenoptera</taxon>
        <taxon>Apocrita</taxon>
        <taxon>Ichneumonoidea</taxon>
        <taxon>Braconidae</taxon>
        <taxon>Euphorinae</taxon>
        <taxon>Microctonus</taxon>
    </lineage>
</organism>
<dbReference type="EMBL" id="JAQQBS010000002">
    <property type="protein sequence ID" value="KAK0173509.1"/>
    <property type="molecule type" value="Genomic_DNA"/>
</dbReference>
<reference evidence="2" key="2">
    <citation type="submission" date="2023-03" db="EMBL/GenBank/DDBJ databases">
        <authorList>
            <person name="Inwood S.N."/>
            <person name="Skelly J.G."/>
            <person name="Guhlin J."/>
            <person name="Harrop T.W.R."/>
            <person name="Goldson S.G."/>
            <person name="Dearden P.K."/>
        </authorList>
    </citation>
    <scope>NUCLEOTIDE SEQUENCE</scope>
    <source>
        <strain evidence="2">Irish</strain>
        <tissue evidence="2">Whole body</tissue>
    </source>
</reference>
<gene>
    <name evidence="2" type="ORF">PV328_006695</name>
</gene>
<evidence type="ECO:0000313" key="3">
    <source>
        <dbReference type="Proteomes" id="UP001168990"/>
    </source>
</evidence>
<dbReference type="InterPro" id="IPR013783">
    <property type="entry name" value="Ig-like_fold"/>
</dbReference>
<proteinExistence type="predicted"/>
<dbReference type="InterPro" id="IPR036179">
    <property type="entry name" value="Ig-like_dom_sf"/>
</dbReference>
<protein>
    <recommendedName>
        <fullName evidence="1">Ig-like domain-containing protein</fullName>
    </recommendedName>
</protein>
<reference evidence="2" key="1">
    <citation type="journal article" date="2023" name="bioRxiv">
        <title>Scaffold-level genome assemblies of two parasitoid biocontrol wasps reveal the parthenogenesis mechanism and an associated novel virus.</title>
        <authorList>
            <person name="Inwood S."/>
            <person name="Skelly J."/>
            <person name="Guhlin J."/>
            <person name="Harrop T."/>
            <person name="Goldson S."/>
            <person name="Dearden P."/>
        </authorList>
    </citation>
    <scope>NUCLEOTIDE SEQUENCE</scope>
    <source>
        <strain evidence="2">Irish</strain>
        <tissue evidence="2">Whole body</tissue>
    </source>
</reference>